<reference evidence="3" key="1">
    <citation type="submission" date="2024-06" db="EMBL/GenBank/DDBJ databases">
        <title>Multi-omics analyses provide insights into the biosynthesis of the anticancer antibiotic pleurotin in Hohenbuehelia grisea.</title>
        <authorList>
            <person name="Weaver J.A."/>
            <person name="Alberti F."/>
        </authorList>
    </citation>
    <scope>NUCLEOTIDE SEQUENCE [LARGE SCALE GENOMIC DNA]</scope>
    <source>
        <strain evidence="3">T-177</strain>
    </source>
</reference>
<gene>
    <name evidence="2" type="ORF">HGRIS_001781</name>
</gene>
<dbReference type="Proteomes" id="UP001556367">
    <property type="component" value="Unassembled WGS sequence"/>
</dbReference>
<sequence>MQFDQGAGTSANPANWATNHDAVKAAYHAAGYDVPQIVYWNLSNFGTTPVTAETEGVALMDGFSPAMLKVFMGEEKDVGEDGCEPVEKVKEAFNPVAIMRKAVERKSFDGLVVVD</sequence>
<dbReference type="InterPro" id="IPR011205">
    <property type="entry name" value="UCP015417_vWA"/>
</dbReference>
<organism evidence="2 3">
    <name type="scientific">Hohenbuehelia grisea</name>
    <dbReference type="NCBI Taxonomy" id="104357"/>
    <lineage>
        <taxon>Eukaryota</taxon>
        <taxon>Fungi</taxon>
        <taxon>Dikarya</taxon>
        <taxon>Basidiomycota</taxon>
        <taxon>Agaricomycotina</taxon>
        <taxon>Agaricomycetes</taxon>
        <taxon>Agaricomycetidae</taxon>
        <taxon>Agaricales</taxon>
        <taxon>Pleurotineae</taxon>
        <taxon>Pleurotaceae</taxon>
        <taxon>Hohenbuehelia</taxon>
    </lineage>
</organism>
<name>A0ABR3JIG4_9AGAR</name>
<dbReference type="InterPro" id="IPR056690">
    <property type="entry name" value="DUF7788"/>
</dbReference>
<comment type="caution">
    <text evidence="2">The sequence shown here is derived from an EMBL/GenBank/DDBJ whole genome shotgun (WGS) entry which is preliminary data.</text>
</comment>
<keyword evidence="3" id="KW-1185">Reference proteome</keyword>
<feature type="domain" description="DUF7788" evidence="1">
    <location>
        <begin position="1"/>
        <end position="103"/>
    </location>
</feature>
<evidence type="ECO:0000313" key="2">
    <source>
        <dbReference type="EMBL" id="KAL0955544.1"/>
    </source>
</evidence>
<evidence type="ECO:0000313" key="3">
    <source>
        <dbReference type="Proteomes" id="UP001556367"/>
    </source>
</evidence>
<proteinExistence type="predicted"/>
<protein>
    <recommendedName>
        <fullName evidence="1">DUF7788 domain-containing protein</fullName>
    </recommendedName>
</protein>
<dbReference type="PANTHER" id="PTHR31373:SF27">
    <property type="entry name" value="TROVE DOMAIN-CONTAINING PROTEIN"/>
    <property type="match status" value="1"/>
</dbReference>
<evidence type="ECO:0000259" key="1">
    <source>
        <dbReference type="Pfam" id="PF25043"/>
    </source>
</evidence>
<accession>A0ABR3JIG4</accession>
<dbReference type="Pfam" id="PF25043">
    <property type="entry name" value="DUF7788"/>
    <property type="match status" value="1"/>
</dbReference>
<dbReference type="PANTHER" id="PTHR31373">
    <property type="entry name" value="OS06G0652100 PROTEIN"/>
    <property type="match status" value="1"/>
</dbReference>
<dbReference type="EMBL" id="JASNQZ010000006">
    <property type="protein sequence ID" value="KAL0955544.1"/>
    <property type="molecule type" value="Genomic_DNA"/>
</dbReference>